<organism evidence="1 2">
    <name type="scientific">Streptomyces bathyalis</name>
    <dbReference type="NCBI Taxonomy" id="2710756"/>
    <lineage>
        <taxon>Bacteria</taxon>
        <taxon>Bacillati</taxon>
        <taxon>Actinomycetota</taxon>
        <taxon>Actinomycetes</taxon>
        <taxon>Kitasatosporales</taxon>
        <taxon>Streptomycetaceae</taxon>
        <taxon>Streptomyces</taxon>
    </lineage>
</organism>
<keyword evidence="2" id="KW-1185">Reference proteome</keyword>
<reference evidence="2" key="1">
    <citation type="submission" date="2020-02" db="EMBL/GenBank/DDBJ databases">
        <title>Streptomyces sp. ASO4wet.</title>
        <authorList>
            <person name="Risdian C."/>
            <person name="Landwehr W."/>
            <person name="Schupp P."/>
            <person name="Wink J."/>
        </authorList>
    </citation>
    <scope>NUCLEOTIDE SEQUENCE [LARGE SCALE GENOMIC DNA]</scope>
    <source>
        <strain evidence="2">ASO4wet</strain>
    </source>
</reference>
<proteinExistence type="predicted"/>
<evidence type="ECO:0000313" key="1">
    <source>
        <dbReference type="EMBL" id="QPP10999.1"/>
    </source>
</evidence>
<protein>
    <submittedName>
        <fullName evidence="1">Uncharacterized protein</fullName>
    </submittedName>
</protein>
<evidence type="ECO:0000313" key="2">
    <source>
        <dbReference type="Proteomes" id="UP000595046"/>
    </source>
</evidence>
<name>A0A7T1TDP2_9ACTN</name>
<dbReference type="Proteomes" id="UP000595046">
    <property type="component" value="Chromosome"/>
</dbReference>
<accession>A0A7T1TDP2</accession>
<dbReference type="EMBL" id="CP048882">
    <property type="protein sequence ID" value="QPP10999.1"/>
    <property type="molecule type" value="Genomic_DNA"/>
</dbReference>
<dbReference type="KEGG" id="sbat:G4Z16_25975"/>
<sequence>MSAALAGVVLAGVSGCGAGAEPSRESRERAAVQRVLERQADAVRDGKESQYLAAVDPRAESYREEQRQVFGNLRRLPLTQWSYRVGDVRPAAAGDGGGVQADVRLRYKLRDDDHAPVSVTERLAFTERGGKWYVSDELPGSDRQLWEQGEITVVRGKKSLVLGADRSREELDDLARKADTAVAQVDEEWPRSWPHRVVVESPSSLRDMARLLDAPSTSYEGIAAVTTGEAGEHTNASADRIVVNPEAYGDLSGEGQQVVLTHETVHVASRTHTSGATPLWLSEGLADWIGYGATDRTPKEAAAELVRAADAGKLPRELPTDRDFRFGRDPEELGRAYESGWLACRLIADEWGKDKLLGLYLRLGSAQKSQDAAVDEAMESELGLSPQEFTERWRSYVRKEVS</sequence>
<gene>
    <name evidence="1" type="ORF">G4Z16_25975</name>
</gene>
<dbReference type="AlphaFoldDB" id="A0A7T1TDP2"/>